<dbReference type="PANTHER" id="PTHR38451:SF1">
    <property type="entry name" value="TRNA (ADENINE(22)-N(1))-METHYLTRANSFERASE"/>
    <property type="match status" value="1"/>
</dbReference>
<dbReference type="InterPro" id="IPR006901">
    <property type="entry name" value="TrmK"/>
</dbReference>
<protein>
    <submittedName>
        <fullName evidence="1">tRNA (Adenine22-N1)-methyltransferase</fullName>
    </submittedName>
</protein>
<dbReference type="PANTHER" id="PTHR38451">
    <property type="entry name" value="TRNA (ADENINE(22)-N(1))-METHYLTRANSFERASE"/>
    <property type="match status" value="1"/>
</dbReference>
<evidence type="ECO:0000313" key="2">
    <source>
        <dbReference type="Proteomes" id="UP000182624"/>
    </source>
</evidence>
<reference evidence="2" key="1">
    <citation type="submission" date="2016-10" db="EMBL/GenBank/DDBJ databases">
        <authorList>
            <person name="Varghese N."/>
            <person name="Submissions S."/>
        </authorList>
    </citation>
    <scope>NUCLEOTIDE SEQUENCE [LARGE SCALE GENOMIC DNA]</scope>
    <source>
        <strain evidence="2">P18</strain>
    </source>
</reference>
<dbReference type="Proteomes" id="UP000182624">
    <property type="component" value="Unassembled WGS sequence"/>
</dbReference>
<evidence type="ECO:0000313" key="1">
    <source>
        <dbReference type="EMBL" id="SFP81919.1"/>
    </source>
</evidence>
<dbReference type="PIRSF" id="PIRSF018637">
    <property type="entry name" value="TrmK"/>
    <property type="match status" value="1"/>
</dbReference>
<gene>
    <name evidence="1" type="ORF">SAMN04487928_10911</name>
</gene>
<dbReference type="Gene3D" id="3.40.50.150">
    <property type="entry name" value="Vaccinia Virus protein VP39"/>
    <property type="match status" value="1"/>
</dbReference>
<accession>A0A1I5TFV0</accession>
<keyword evidence="1" id="KW-0808">Transferase</keyword>
<name>A0A1I5TFV0_9FIRM</name>
<dbReference type="Pfam" id="PF12847">
    <property type="entry name" value="Methyltransf_18"/>
    <property type="match status" value="1"/>
</dbReference>
<dbReference type="AlphaFoldDB" id="A0A1I5TFV0"/>
<keyword evidence="1" id="KW-0489">Methyltransferase</keyword>
<organism evidence="1 2">
    <name type="scientific">Butyrivibrio proteoclasticus</name>
    <dbReference type="NCBI Taxonomy" id="43305"/>
    <lineage>
        <taxon>Bacteria</taxon>
        <taxon>Bacillati</taxon>
        <taxon>Bacillota</taxon>
        <taxon>Clostridia</taxon>
        <taxon>Lachnospirales</taxon>
        <taxon>Lachnospiraceae</taxon>
        <taxon>Butyrivibrio</taxon>
    </lineage>
</organism>
<dbReference type="GO" id="GO:0032259">
    <property type="term" value="P:methylation"/>
    <property type="evidence" value="ECO:0007669"/>
    <property type="project" value="UniProtKB-KW"/>
</dbReference>
<proteinExistence type="predicted"/>
<keyword evidence="2" id="KW-1185">Reference proteome</keyword>
<dbReference type="InterPro" id="IPR029063">
    <property type="entry name" value="SAM-dependent_MTases_sf"/>
</dbReference>
<sequence length="263" mass="29725">MIMSREDISLKMSQRLITVADMLRSDGEVLRAADVGCDHGYVSIYLVQRKIASSVIAMDVRKGPLSAADANIAECGLKNSISTRLSDGVKELKKGEANAIVIAGMGGKLMERLIDEGNLYDLGIRRAVFQPQSDYEEFRQFIRDKGYLITDERVVYEDGKYYFPMKVDIVDSSFDSKNVFDKTLETLFSDSGDIDKDLMVRICNRYGECNLVRKEPLLVPYLDHGKEVLESILKSLDDSHTGRRKEIMEELSDISFAQKILNR</sequence>
<dbReference type="SUPFAM" id="SSF53335">
    <property type="entry name" value="S-adenosyl-L-methionine-dependent methyltransferases"/>
    <property type="match status" value="1"/>
</dbReference>
<dbReference type="GO" id="GO:0160105">
    <property type="term" value="F:tRNA (adenine(22)-N1)-methyltransferase activity"/>
    <property type="evidence" value="ECO:0007669"/>
    <property type="project" value="InterPro"/>
</dbReference>
<dbReference type="EMBL" id="FOXO01000009">
    <property type="protein sequence ID" value="SFP81919.1"/>
    <property type="molecule type" value="Genomic_DNA"/>
</dbReference>